<name>A0A841JWE3_9BACT</name>
<keyword evidence="2 5" id="KW-0812">Transmembrane</keyword>
<dbReference type="Proteomes" id="UP000538666">
    <property type="component" value="Unassembled WGS sequence"/>
</dbReference>
<sequence>MATVPNPVPPEAAPPRRSPWRHVWRGALVVLAAVALLIGAAAWYASTPQFANRVRTELISVIERATGGRVELGAFHWSVLHLQFEVDNLTIHGLEGPGQVPYAHVDRAFVQVKILSFFRPKISLNYLGITHPVFHLIVNADGSTNQPHPKVASTSNTPIQDTLLDLAVDRTEANNGSLLLDEQAVEQRAIPFDIAANQIGVTVRYVPAPLLSGDGKSKESYAATVHIEDLTATRVRTAPVKMKFDVQASIGRNFLTVESLRLQTGESTLNGDASVTNFADPAWKGQAQGKVDLREVEALSEIEGLNRGQATLQLTGQGTRRTFTVDGNAGVEGATYHVGSIHIAGARATAQLHMTHDEIALTAIKARLATGGTIDAEMHILRWLSTPPSGAVPDLPPATTRALRKAQKVNADKGKQQGIIRAKLRGLSLYSIMSVVAPAHYANLGFDTAASGDASVDWTGSALDFTANAKVALTPTGRPRPNEVPLHGTIDAGYSNVTGLVSIRGLNVQTPGMNLQVTGSLGAYPITRSSSMQVKLTTNNLAEFDQTLTTLGLAAEGKTGVKAIPLALHGQAAFDGVVTRSILDPDVQGHLNATNFDLLFNAPVQSGAANAETPGQSSVRTVHWDSADAQAEYSSDLIAVQHGVLQRGKTAVHLAGQLHAHQLPRHRYAFDENSAISANVGVQDAALADLLVMAGQDLPVSGTLNLQANVNGQLNNLSGGGHVAINGGAAYGEPYHSLNADLRFAGEEVGATHLVFLQNGGQLSGDGGYDLGNKNFHFNARGSGFELAHIQRLKNSRYTLGGMLVFDAQGSGTLESPSLQANIHLSKLNFDNKASGYLDINAHTQGHTLLMKANAQMSNAAIQAQGQVQLTGDYQTQAQLTLTGLDVDPILESLAVRGVTVHSTIAGNVKVNGPLKYPRKLSGDATLAQFEVALGGIPLKSQGPLHGTLADGRLRLDPLHIVGEDTDLRANGAIGVFDQDRELNLHADGSVNMKLAQTLDTDLTSSGHVDFDVDADGSIMHPSLTGQVKFTNVAMALQDFPNGLSQMNGTLSFDQDRLDVKDLTAVSGGGKLKMGGFVTYQQGLYADLNATAKDVRIRYPQGISSMADAKMRLLGTQASLLLSGTVTVTRFVIGSDLDLASFSSATGSVSLPPDPNSPSNRLRLDIHILSAPQLDFQNSYAKLAGDVDLRVRGTLAQPSVLGHISVTEGSATFAGTKYELQHGDIYFTNPLRIDPVIDLSAMAHVEDYDITIGLNGTPSKLVPTFRSEPPLSEQDIFALLALGRTQEEQQIYSSMQSQAGVNSTADTLLGGALNATVSSRIQKLFGGGSVKIDPTFVSGTGNSTARITVEQQISKNATLTYATNVNSTAQQLIQGQVNLTENISILAVRDESGVFSLLFKIRRRYR</sequence>
<evidence type="ECO:0000256" key="5">
    <source>
        <dbReference type="SAM" id="Phobius"/>
    </source>
</evidence>
<dbReference type="GO" id="GO:0097347">
    <property type="term" value="C:TAM protein secretion complex"/>
    <property type="evidence" value="ECO:0007669"/>
    <property type="project" value="TreeGrafter"/>
</dbReference>
<organism evidence="7 8">
    <name type="scientific">Silvibacterium bohemicum</name>
    <dbReference type="NCBI Taxonomy" id="1577686"/>
    <lineage>
        <taxon>Bacteria</taxon>
        <taxon>Pseudomonadati</taxon>
        <taxon>Acidobacteriota</taxon>
        <taxon>Terriglobia</taxon>
        <taxon>Terriglobales</taxon>
        <taxon>Acidobacteriaceae</taxon>
        <taxon>Silvibacterium</taxon>
    </lineage>
</organism>
<accession>A0A841JWE3</accession>
<keyword evidence="3 5" id="KW-1133">Transmembrane helix</keyword>
<feature type="transmembrane region" description="Helical" evidence="5">
    <location>
        <begin position="26"/>
        <end position="45"/>
    </location>
</feature>
<proteinExistence type="predicted"/>
<comment type="caution">
    <text evidence="7">The sequence shown here is derived from an EMBL/GenBank/DDBJ whole genome shotgun (WGS) entry which is preliminary data.</text>
</comment>
<dbReference type="EMBL" id="JACHEK010000004">
    <property type="protein sequence ID" value="MBB6144049.1"/>
    <property type="molecule type" value="Genomic_DNA"/>
</dbReference>
<keyword evidence="4 5" id="KW-0472">Membrane</keyword>
<evidence type="ECO:0000256" key="1">
    <source>
        <dbReference type="ARBA" id="ARBA00004167"/>
    </source>
</evidence>
<evidence type="ECO:0000259" key="6">
    <source>
        <dbReference type="Pfam" id="PF04357"/>
    </source>
</evidence>
<comment type="subcellular location">
    <subcellularLocation>
        <location evidence="1">Membrane</location>
        <topology evidence="1">Single-pass membrane protein</topology>
    </subcellularLocation>
</comment>
<dbReference type="GO" id="GO:0005886">
    <property type="term" value="C:plasma membrane"/>
    <property type="evidence" value="ECO:0007669"/>
    <property type="project" value="InterPro"/>
</dbReference>
<reference evidence="7 8" key="1">
    <citation type="submission" date="2020-08" db="EMBL/GenBank/DDBJ databases">
        <title>Genomic Encyclopedia of Type Strains, Phase IV (KMG-IV): sequencing the most valuable type-strain genomes for metagenomic binning, comparative biology and taxonomic classification.</title>
        <authorList>
            <person name="Goeker M."/>
        </authorList>
    </citation>
    <scope>NUCLEOTIDE SEQUENCE [LARGE SCALE GENOMIC DNA]</scope>
    <source>
        <strain evidence="7 8">DSM 103733</strain>
    </source>
</reference>
<keyword evidence="8" id="KW-1185">Reference proteome</keyword>
<dbReference type="InterPro" id="IPR007452">
    <property type="entry name" value="TamB_C"/>
</dbReference>
<evidence type="ECO:0000256" key="4">
    <source>
        <dbReference type="ARBA" id="ARBA00023136"/>
    </source>
</evidence>
<evidence type="ECO:0000313" key="8">
    <source>
        <dbReference type="Proteomes" id="UP000538666"/>
    </source>
</evidence>
<dbReference type="Pfam" id="PF04357">
    <property type="entry name" value="TamB"/>
    <property type="match status" value="1"/>
</dbReference>
<feature type="domain" description="Translocation and assembly module TamB C-terminal" evidence="6">
    <location>
        <begin position="1064"/>
        <end position="1402"/>
    </location>
</feature>
<dbReference type="PANTHER" id="PTHR36985">
    <property type="entry name" value="TRANSLOCATION AND ASSEMBLY MODULE SUBUNIT TAMB"/>
    <property type="match status" value="1"/>
</dbReference>
<evidence type="ECO:0000313" key="7">
    <source>
        <dbReference type="EMBL" id="MBB6144049.1"/>
    </source>
</evidence>
<dbReference type="OrthoDB" id="98258at2"/>
<evidence type="ECO:0000256" key="2">
    <source>
        <dbReference type="ARBA" id="ARBA00022692"/>
    </source>
</evidence>
<dbReference type="GO" id="GO:0009306">
    <property type="term" value="P:protein secretion"/>
    <property type="evidence" value="ECO:0007669"/>
    <property type="project" value="InterPro"/>
</dbReference>
<evidence type="ECO:0000256" key="3">
    <source>
        <dbReference type="ARBA" id="ARBA00022989"/>
    </source>
</evidence>
<dbReference type="RefSeq" id="WP_050059268.1">
    <property type="nucleotide sequence ID" value="NZ_JACHEK010000004.1"/>
</dbReference>
<protein>
    <submittedName>
        <fullName evidence="7">Translocation and assembly module TamB</fullName>
    </submittedName>
</protein>
<gene>
    <name evidence="7" type="ORF">HNQ77_002001</name>
</gene>
<dbReference type="PANTHER" id="PTHR36985:SF1">
    <property type="entry name" value="TRANSLOCATION AND ASSEMBLY MODULE SUBUNIT TAMB"/>
    <property type="match status" value="1"/>
</dbReference>